<dbReference type="PANTHER" id="PTHR33308">
    <property type="entry name" value="PEPTIDOGLYCAN HYDROLASE FLGJ"/>
    <property type="match status" value="1"/>
</dbReference>
<feature type="region of interest" description="Disordered" evidence="2">
    <location>
        <begin position="711"/>
        <end position="776"/>
    </location>
</feature>
<dbReference type="EMBL" id="JX094431">
    <property type="protein sequence ID" value="AFQ96526.1"/>
    <property type="molecule type" value="Genomic_DNA"/>
</dbReference>
<proteinExistence type="predicted"/>
<evidence type="ECO:0000313" key="6">
    <source>
        <dbReference type="Proteomes" id="UP000011865"/>
    </source>
</evidence>
<dbReference type="GeneID" id="15041975"/>
<evidence type="ECO:0000256" key="1">
    <source>
        <dbReference type="ARBA" id="ARBA00022801"/>
    </source>
</evidence>
<name>M4HNS4_9CAUD</name>
<feature type="region of interest" description="Disordered" evidence="2">
    <location>
        <begin position="630"/>
        <end position="653"/>
    </location>
</feature>
<keyword evidence="1" id="KW-0378">Hydrolase</keyword>
<keyword evidence="3" id="KW-0812">Transmembrane</keyword>
<feature type="transmembrane region" description="Helical" evidence="3">
    <location>
        <begin position="846"/>
        <end position="868"/>
    </location>
</feature>
<evidence type="ECO:0000256" key="2">
    <source>
        <dbReference type="SAM" id="MobiDB-lite"/>
    </source>
</evidence>
<sequence length="1283" mass="136342">MAGNKQDYIIELDAKIDGAVAKLNKIRKMMDDIERIRDKGADNNYTASTQDINKNMRVMKLLTQQYNQANEELKKLQSQINKTPKGDKRNEQHKRVREEQKAIRREYDSTLGKFREIASFQQKYSKNFNATVGQINLPTKDFERTKEVITQMVEESNKAKNKLDEVVMKIREVNKLDRRSESLSRRASASKYMSFQQSSNFKKDRNTVDGYHQEKADNIRRMTEMSTSVTSLMKQIKKIEEKPQATKAEMDRKLEMQRTIESMDKEFESRTELNRVLERTIANMERYNSTVQGVTVKPERGTFKGMAYERAPAIGLAITGAVAAALGSLYHQGASIDKGMRQDEISIGQRIGMDGSQWREDIRNNALNSGLKDKLGMSGQEMIGFQENYLSKRGFSGMQDMNDAMQNQAIFSRVSGIGTEDTKSFYNTVYGAGPVNGKQTKEIQNAFLGAIKRSGMEGREKDQLKALDGILSGMSDGRSMTNDEIMNTMGLQSALAQTGNRSLQGEKGGKMLQSLDQGIRNGIDNPMVRMVFGQGTKYQGLSGRWELTKRLEKGISDIDNVRDIASFAQSQGATKEDQNMNFHAFARNSLGADITAQQAEAFMDAYRKGDLNDKNIKDILKEDASVGNKVSKDKMEEYKKSSAATNNQSDATTEKQAAGIYDMGEAVRKANGALSGIHPAAYAAIAALGALTIAFAAAATSFAISSGVRSLASSSFGGKGKRGGRGGGRGGGGGGVTPPIVGGGSGRSSTGGSGSGPVAWRRNSPTPNGANAPKQNFFSRMFGGGSGASSGAVSGGTVAGASRGGGFLKGAGKVAGKALLPIAAIMGINEIMSAPKEKKGETTGSVAGGILGGLAGGAAAGFAAGTIVPGIGNVAGAIIGGVGGLIGGIAGAFGGGKIGSWFDSDAKKDKQKKEEAKAKAKAKEEKAKAEAKVTNSSSITGFGQQGGTVAGYTATGMAMGTTAGVMASNLDPGLTNQVVTPEAGNGVNSTNTQVDRENTNTKQRTEVTKTDNLSYERENLNIYERALMKAEQLLAQARSQNGIFGNGNGAGGAGGAGGGMGVTGGGKLQVLSAGQKWQNASNLQQSDLGYTEATLTAADLDNWINSKAPEGSMMRGMGATFLKAGQEYGLDPRYLVAHAAEESAWGTSRIAKDKGNFFGIGAFDNSPYSSAYEFKDGGGTAAEKGIMGGAKWISEKYYGKGRTTLDKMHQAGYATNSDWASNIASIMGGAPKGTGQAVNATINVNVKGDESVAKKINNSSEMKKVGNNIADMLGFYSKEMVMT</sequence>
<feature type="compositionally biased region" description="Polar residues" evidence="2">
    <location>
        <begin position="763"/>
        <end position="776"/>
    </location>
</feature>
<feature type="compositionally biased region" description="Polar residues" evidence="2">
    <location>
        <begin position="642"/>
        <end position="653"/>
    </location>
</feature>
<evidence type="ECO:0000313" key="5">
    <source>
        <dbReference type="EMBL" id="AFQ96526.1"/>
    </source>
</evidence>
<keyword evidence="3" id="KW-1133">Transmembrane helix</keyword>
<feature type="compositionally biased region" description="Polar residues" evidence="2">
    <location>
        <begin position="191"/>
        <end position="200"/>
    </location>
</feature>
<keyword evidence="6" id="KW-1185">Reference proteome</keyword>
<feature type="region of interest" description="Disordered" evidence="2">
    <location>
        <begin position="905"/>
        <end position="940"/>
    </location>
</feature>
<keyword evidence="3" id="KW-0472">Membrane</keyword>
<dbReference type="InterPro" id="IPR002901">
    <property type="entry name" value="MGlyc_endo_b_GlcNAc-like_dom"/>
</dbReference>
<dbReference type="GO" id="GO:0004040">
    <property type="term" value="F:amidase activity"/>
    <property type="evidence" value="ECO:0007669"/>
    <property type="project" value="InterPro"/>
</dbReference>
<evidence type="ECO:0000256" key="3">
    <source>
        <dbReference type="SAM" id="Phobius"/>
    </source>
</evidence>
<organism evidence="5 6">
    <name type="scientific">Bacillus phage vB_BceM_Bc431v3</name>
    <dbReference type="NCBI Taxonomy" id="1195072"/>
    <lineage>
        <taxon>Viruses</taxon>
        <taxon>Duplodnaviria</taxon>
        <taxon>Heunggongvirae</taxon>
        <taxon>Uroviricota</taxon>
        <taxon>Caudoviricetes</taxon>
        <taxon>Herelleviridae</taxon>
        <taxon>Bastillevirinae</taxon>
        <taxon>Caeruleovirus</taxon>
        <taxon>Caeruleovirus Bc431</taxon>
    </lineage>
</organism>
<dbReference type="PANTHER" id="PTHR33308:SF9">
    <property type="entry name" value="PEPTIDOGLYCAN HYDROLASE FLGJ"/>
    <property type="match status" value="1"/>
</dbReference>
<evidence type="ECO:0000259" key="4">
    <source>
        <dbReference type="SMART" id="SM00047"/>
    </source>
</evidence>
<feature type="transmembrane region" description="Helical" evidence="3">
    <location>
        <begin position="680"/>
        <end position="704"/>
    </location>
</feature>
<dbReference type="InterPro" id="IPR051056">
    <property type="entry name" value="Glycosyl_Hydrolase_73"/>
</dbReference>
<dbReference type="KEGG" id="vg:15041975"/>
<feature type="compositionally biased region" description="Gly residues" evidence="2">
    <location>
        <begin position="725"/>
        <end position="755"/>
    </location>
</feature>
<feature type="transmembrane region" description="Helical" evidence="3">
    <location>
        <begin position="874"/>
        <end position="894"/>
    </location>
</feature>
<accession>M4HNS4</accession>
<dbReference type="SMART" id="SM00047">
    <property type="entry name" value="LYZ2"/>
    <property type="match status" value="1"/>
</dbReference>
<feature type="compositionally biased region" description="Basic and acidic residues" evidence="2">
    <location>
        <begin position="905"/>
        <end position="931"/>
    </location>
</feature>
<feature type="compositionally biased region" description="Basic and acidic residues" evidence="2">
    <location>
        <begin position="630"/>
        <end position="640"/>
    </location>
</feature>
<protein>
    <submittedName>
        <fullName evidence="5">Putative membrane protein</fullName>
    </submittedName>
</protein>
<dbReference type="Pfam" id="PF01832">
    <property type="entry name" value="Glucosaminidase"/>
    <property type="match status" value="1"/>
</dbReference>
<gene>
    <name evidence="5" type="primary">orf218</name>
</gene>
<feature type="domain" description="Mannosyl-glycoprotein endo-beta-N-acetylglucosamidase-like" evidence="4">
    <location>
        <begin position="1105"/>
        <end position="1237"/>
    </location>
</feature>
<dbReference type="RefSeq" id="YP_007677116.1">
    <property type="nucleotide sequence ID" value="NC_020873.1"/>
</dbReference>
<reference evidence="5 6" key="1">
    <citation type="journal article" date="2013" name="Virol. J.">
        <title>Genome sequence and analysis of a broad-host range lytic bacteriophage that infects the Bacillus cereus group.</title>
        <authorList>
            <person name="El-Arabi T.F."/>
            <person name="Griffiths M.W."/>
            <person name="She Y.M."/>
            <person name="Villegas A."/>
            <person name="Lingohr E.J."/>
            <person name="Kropinski A.M."/>
        </authorList>
    </citation>
    <scope>NUCLEOTIDE SEQUENCE [LARGE SCALE GENOMIC DNA]</scope>
</reference>
<dbReference type="Gene3D" id="1.10.530.10">
    <property type="match status" value="1"/>
</dbReference>
<dbReference type="Proteomes" id="UP000011865">
    <property type="component" value="Segment"/>
</dbReference>
<feature type="region of interest" description="Disordered" evidence="2">
    <location>
        <begin position="182"/>
        <end position="205"/>
    </location>
</feature>
<feature type="region of interest" description="Disordered" evidence="2">
    <location>
        <begin position="975"/>
        <end position="1002"/>
    </location>
</feature>
<feature type="region of interest" description="Disordered" evidence="2">
    <location>
        <begin position="75"/>
        <end position="98"/>
    </location>
</feature>